<dbReference type="GO" id="GO:0001682">
    <property type="term" value="P:tRNA 5'-leader removal"/>
    <property type="evidence" value="ECO:0007669"/>
    <property type="project" value="UniProtKB-UniRule"/>
</dbReference>
<proteinExistence type="inferred from homology"/>
<dbReference type="Pfam" id="PF00825">
    <property type="entry name" value="Ribonuclease_P"/>
    <property type="match status" value="1"/>
</dbReference>
<evidence type="ECO:0000256" key="2">
    <source>
        <dbReference type="ARBA" id="ARBA00022722"/>
    </source>
</evidence>
<evidence type="ECO:0000256" key="4">
    <source>
        <dbReference type="ARBA" id="ARBA00022801"/>
    </source>
</evidence>
<comment type="catalytic activity">
    <reaction evidence="6">
        <text>Endonucleolytic cleavage of RNA, removing 5'-extranucleotides from tRNA precursor.</text>
        <dbReference type="EC" id="3.1.26.5"/>
    </reaction>
</comment>
<dbReference type="GO" id="GO:0004526">
    <property type="term" value="F:ribonuclease P activity"/>
    <property type="evidence" value="ECO:0007669"/>
    <property type="project" value="UniProtKB-UniRule"/>
</dbReference>
<dbReference type="HAMAP" id="MF_00227">
    <property type="entry name" value="RNase_P"/>
    <property type="match status" value="1"/>
</dbReference>
<evidence type="ECO:0000256" key="6">
    <source>
        <dbReference type="HAMAP-Rule" id="MF_00227"/>
    </source>
</evidence>
<keyword evidence="5 6" id="KW-0694">RNA-binding</keyword>
<dbReference type="GO" id="GO:0042781">
    <property type="term" value="F:3'-tRNA processing endoribonuclease activity"/>
    <property type="evidence" value="ECO:0007669"/>
    <property type="project" value="TreeGrafter"/>
</dbReference>
<dbReference type="SUPFAM" id="SSF54211">
    <property type="entry name" value="Ribosomal protein S5 domain 2-like"/>
    <property type="match status" value="1"/>
</dbReference>
<dbReference type="Gene3D" id="3.30.230.10">
    <property type="match status" value="1"/>
</dbReference>
<comment type="caution">
    <text evidence="8">The sequence shown here is derived from an EMBL/GenBank/DDBJ whole genome shotgun (WGS) entry which is preliminary data.</text>
</comment>
<dbReference type="AlphaFoldDB" id="A0A1F5MKA2"/>
<keyword evidence="1 6" id="KW-0819">tRNA processing</keyword>
<dbReference type="NCBIfam" id="TIGR00188">
    <property type="entry name" value="rnpA"/>
    <property type="match status" value="1"/>
</dbReference>
<accession>A0A1F5MKA2</accession>
<keyword evidence="2 6" id="KW-0540">Nuclease</keyword>
<dbReference type="InterPro" id="IPR020568">
    <property type="entry name" value="Ribosomal_Su5_D2-typ_SF"/>
</dbReference>
<gene>
    <name evidence="6" type="primary">rnpA</name>
    <name evidence="8" type="ORF">A3B49_03390</name>
</gene>
<dbReference type="EMBL" id="MFDO01000005">
    <property type="protein sequence ID" value="OGE65816.1"/>
    <property type="molecule type" value="Genomic_DNA"/>
</dbReference>
<comment type="subunit">
    <text evidence="6">Consists of a catalytic RNA component (M1 or rnpB) and a protein subunit.</text>
</comment>
<dbReference type="Proteomes" id="UP000178017">
    <property type="component" value="Unassembled WGS sequence"/>
</dbReference>
<keyword evidence="4 6" id="KW-0378">Hydrolase</keyword>
<dbReference type="GO" id="GO:0000049">
    <property type="term" value="F:tRNA binding"/>
    <property type="evidence" value="ECO:0007669"/>
    <property type="project" value="UniProtKB-UniRule"/>
</dbReference>
<dbReference type="InterPro" id="IPR000100">
    <property type="entry name" value="RNase_P"/>
</dbReference>
<dbReference type="GO" id="GO:0030677">
    <property type="term" value="C:ribonuclease P complex"/>
    <property type="evidence" value="ECO:0007669"/>
    <property type="project" value="TreeGrafter"/>
</dbReference>
<sequence>MLSKEKRLNLKKSFRWVRAGSVVGDEFLRIFYRCGTQPRSLVGIAISSSVSSLATKRNRVRRLTSSVFESLYDELKTGLNVVAMPTNKVLQLSSSELTNKVKVLLEGKNLLNK</sequence>
<comment type="similarity">
    <text evidence="6">Belongs to the RnpA family.</text>
</comment>
<organism evidence="8 9">
    <name type="scientific">Candidatus Daviesbacteria bacterium RIFCSPLOWO2_01_FULL_40_24</name>
    <dbReference type="NCBI Taxonomy" id="1797787"/>
    <lineage>
        <taxon>Bacteria</taxon>
        <taxon>Candidatus Daviesiibacteriota</taxon>
    </lineage>
</organism>
<dbReference type="PANTHER" id="PTHR33992:SF1">
    <property type="entry name" value="RIBONUCLEASE P PROTEIN COMPONENT"/>
    <property type="match status" value="1"/>
</dbReference>
<evidence type="ECO:0000256" key="5">
    <source>
        <dbReference type="ARBA" id="ARBA00022884"/>
    </source>
</evidence>
<keyword evidence="3 6" id="KW-0255">Endonuclease</keyword>
<evidence type="ECO:0000256" key="1">
    <source>
        <dbReference type="ARBA" id="ARBA00022694"/>
    </source>
</evidence>
<dbReference type="EC" id="3.1.26.5" evidence="6 7"/>
<name>A0A1F5MKA2_9BACT</name>
<evidence type="ECO:0000313" key="9">
    <source>
        <dbReference type="Proteomes" id="UP000178017"/>
    </source>
</evidence>
<comment type="function">
    <text evidence="6">RNaseP catalyzes the removal of the 5'-leader sequence from pre-tRNA to produce the mature 5'-terminus. It can also cleave other RNA substrates such as 4.5S RNA. The protein component plays an auxiliary but essential role in vivo by binding to the 5'-leader sequence and broadening the substrate specificity of the ribozyme.</text>
</comment>
<reference evidence="8 9" key="1">
    <citation type="journal article" date="2016" name="Nat. Commun.">
        <title>Thousands of microbial genomes shed light on interconnected biogeochemical processes in an aquifer system.</title>
        <authorList>
            <person name="Anantharaman K."/>
            <person name="Brown C.T."/>
            <person name="Hug L.A."/>
            <person name="Sharon I."/>
            <person name="Castelle C.J."/>
            <person name="Probst A.J."/>
            <person name="Thomas B.C."/>
            <person name="Singh A."/>
            <person name="Wilkins M.J."/>
            <person name="Karaoz U."/>
            <person name="Brodie E.L."/>
            <person name="Williams K.H."/>
            <person name="Hubbard S.S."/>
            <person name="Banfield J.F."/>
        </authorList>
    </citation>
    <scope>NUCLEOTIDE SEQUENCE [LARGE SCALE GENOMIC DNA]</scope>
</reference>
<dbReference type="InterPro" id="IPR014721">
    <property type="entry name" value="Ribsml_uS5_D2-typ_fold_subgr"/>
</dbReference>
<dbReference type="PANTHER" id="PTHR33992">
    <property type="entry name" value="RIBONUCLEASE P PROTEIN COMPONENT"/>
    <property type="match status" value="1"/>
</dbReference>
<evidence type="ECO:0000256" key="7">
    <source>
        <dbReference type="NCBIfam" id="TIGR00188"/>
    </source>
</evidence>
<evidence type="ECO:0000256" key="3">
    <source>
        <dbReference type="ARBA" id="ARBA00022759"/>
    </source>
</evidence>
<protein>
    <recommendedName>
        <fullName evidence="6 7">Ribonuclease P protein component</fullName>
        <shortName evidence="6">RNase P protein</shortName>
        <shortName evidence="6">RNaseP protein</shortName>
        <ecNumber evidence="6 7">3.1.26.5</ecNumber>
    </recommendedName>
    <alternativeName>
        <fullName evidence="6">Protein C5</fullName>
    </alternativeName>
</protein>
<evidence type="ECO:0000313" key="8">
    <source>
        <dbReference type="EMBL" id="OGE65816.1"/>
    </source>
</evidence>